<reference evidence="2 3" key="1">
    <citation type="submission" date="2014-04" db="EMBL/GenBank/DDBJ databases">
        <title>Marinobacterium kochiensis sp. nov., isolated from sediment sample collected from Kochi backwaters in Kerala, India.</title>
        <authorList>
            <person name="Singh A."/>
            <person name="Pinnaka A.K."/>
        </authorList>
    </citation>
    <scope>NUCLEOTIDE SEQUENCE [LARGE SCALE GENOMIC DNA]</scope>
    <source>
        <strain evidence="2 3">AK27</strain>
    </source>
</reference>
<evidence type="ECO:0000313" key="2">
    <source>
        <dbReference type="EMBL" id="KEA61755.1"/>
    </source>
</evidence>
<proteinExistence type="predicted"/>
<feature type="region of interest" description="Disordered" evidence="1">
    <location>
        <begin position="22"/>
        <end position="44"/>
    </location>
</feature>
<dbReference type="AlphaFoldDB" id="A0A081FTA0"/>
<accession>A0A081FTA0</accession>
<protein>
    <submittedName>
        <fullName evidence="2">Uncharacterized protein</fullName>
    </submittedName>
</protein>
<comment type="caution">
    <text evidence="2">The sequence shown here is derived from an EMBL/GenBank/DDBJ whole genome shotgun (WGS) entry which is preliminary data.</text>
</comment>
<keyword evidence="3" id="KW-1185">Reference proteome</keyword>
<organism evidence="2 3">
    <name type="scientific">Marinobacterium lacunae</name>
    <dbReference type="NCBI Taxonomy" id="1232683"/>
    <lineage>
        <taxon>Bacteria</taxon>
        <taxon>Pseudomonadati</taxon>
        <taxon>Pseudomonadota</taxon>
        <taxon>Gammaproteobacteria</taxon>
        <taxon>Oceanospirillales</taxon>
        <taxon>Oceanospirillaceae</taxon>
        <taxon>Marinobacterium</taxon>
    </lineage>
</organism>
<gene>
    <name evidence="2" type="ORF">ADIMK_4108</name>
</gene>
<dbReference type="EMBL" id="JMQN01000061">
    <property type="protein sequence ID" value="KEA61755.1"/>
    <property type="molecule type" value="Genomic_DNA"/>
</dbReference>
<name>A0A081FTA0_9GAMM</name>
<evidence type="ECO:0000313" key="3">
    <source>
        <dbReference type="Proteomes" id="UP000028252"/>
    </source>
</evidence>
<evidence type="ECO:0000256" key="1">
    <source>
        <dbReference type="SAM" id="MobiDB-lite"/>
    </source>
</evidence>
<sequence>MGLDVALGAGVRVVPPRAAEVTPSIDEREPLETALSKSRRQGNA</sequence>
<dbReference type="Proteomes" id="UP000028252">
    <property type="component" value="Unassembled WGS sequence"/>
</dbReference>
<dbReference type="PATRIC" id="fig|1232683.4.peg.4039"/>